<protein>
    <submittedName>
        <fullName evidence="1">Uncharacterized protein</fullName>
    </submittedName>
</protein>
<dbReference type="EMBL" id="CCYA01000265">
    <property type="protein sequence ID" value="CEH17836.1"/>
    <property type="molecule type" value="Genomic_DNA"/>
</dbReference>
<evidence type="ECO:0000313" key="1">
    <source>
        <dbReference type="EMBL" id="CEH17836.1"/>
    </source>
</evidence>
<keyword evidence="2" id="KW-1185">Reference proteome</keyword>
<reference evidence="1 2" key="1">
    <citation type="submission" date="2014-09" db="EMBL/GenBank/DDBJ databases">
        <authorList>
            <person name="Magalhaes I.L.F."/>
            <person name="Oliveira U."/>
            <person name="Santos F.R."/>
            <person name="Vidigal T.H.D.A."/>
            <person name="Brescovit A.D."/>
            <person name="Santos A.J."/>
        </authorList>
    </citation>
    <scope>NUCLEOTIDE SEQUENCE [LARGE SCALE GENOMIC DNA]</scope>
</reference>
<sequence length="66" mass="7453">MHLSRAAKKKVVAGRTVDRLARDRKAEVMCEHLCTRDVRISTKIFMLVQQHRHAGISTGVLVPCIN</sequence>
<evidence type="ECO:0000313" key="2">
    <source>
        <dbReference type="Proteomes" id="UP000054845"/>
    </source>
</evidence>
<proteinExistence type="predicted"/>
<dbReference type="AlphaFoldDB" id="A0A0P1BNV1"/>
<dbReference type="Proteomes" id="UP000054845">
    <property type="component" value="Unassembled WGS sequence"/>
</dbReference>
<organism evidence="1 2">
    <name type="scientific">Ceraceosorus bombacis</name>
    <dbReference type="NCBI Taxonomy" id="401625"/>
    <lineage>
        <taxon>Eukaryota</taxon>
        <taxon>Fungi</taxon>
        <taxon>Dikarya</taxon>
        <taxon>Basidiomycota</taxon>
        <taxon>Ustilaginomycotina</taxon>
        <taxon>Exobasidiomycetes</taxon>
        <taxon>Ceraceosorales</taxon>
        <taxon>Ceraceosoraceae</taxon>
        <taxon>Ceraceosorus</taxon>
    </lineage>
</organism>
<name>A0A0P1BNV1_9BASI</name>
<accession>A0A0P1BNV1</accession>